<feature type="region of interest" description="Disordered" evidence="1">
    <location>
        <begin position="80"/>
        <end position="107"/>
    </location>
</feature>
<keyword evidence="3" id="KW-1185">Reference proteome</keyword>
<evidence type="ECO:0000313" key="3">
    <source>
        <dbReference type="Proteomes" id="UP001341840"/>
    </source>
</evidence>
<protein>
    <submittedName>
        <fullName evidence="2">Uncharacterized protein</fullName>
    </submittedName>
</protein>
<name>A0ABU6UR25_9FABA</name>
<organism evidence="2 3">
    <name type="scientific">Stylosanthes scabra</name>
    <dbReference type="NCBI Taxonomy" id="79078"/>
    <lineage>
        <taxon>Eukaryota</taxon>
        <taxon>Viridiplantae</taxon>
        <taxon>Streptophyta</taxon>
        <taxon>Embryophyta</taxon>
        <taxon>Tracheophyta</taxon>
        <taxon>Spermatophyta</taxon>
        <taxon>Magnoliopsida</taxon>
        <taxon>eudicotyledons</taxon>
        <taxon>Gunneridae</taxon>
        <taxon>Pentapetalae</taxon>
        <taxon>rosids</taxon>
        <taxon>fabids</taxon>
        <taxon>Fabales</taxon>
        <taxon>Fabaceae</taxon>
        <taxon>Papilionoideae</taxon>
        <taxon>50 kb inversion clade</taxon>
        <taxon>dalbergioids sensu lato</taxon>
        <taxon>Dalbergieae</taxon>
        <taxon>Pterocarpus clade</taxon>
        <taxon>Stylosanthes</taxon>
    </lineage>
</organism>
<evidence type="ECO:0000313" key="2">
    <source>
        <dbReference type="EMBL" id="MED6163509.1"/>
    </source>
</evidence>
<sequence length="107" mass="11019">MEARTRRRTRRREGLSTMTLVDAEGKVRLTASGGGLLLDLVWNDGGEGGGGCEWGCGGGPEIGRGGEIGGEGTVELPTLAEAPGGERPDLPTSMGESDFTLDLHHGG</sequence>
<comment type="caution">
    <text evidence="2">The sequence shown here is derived from an EMBL/GenBank/DDBJ whole genome shotgun (WGS) entry which is preliminary data.</text>
</comment>
<proteinExistence type="predicted"/>
<reference evidence="2 3" key="1">
    <citation type="journal article" date="2023" name="Plants (Basel)">
        <title>Bridging the Gap: Combining Genomics and Transcriptomics Approaches to Understand Stylosanthes scabra, an Orphan Legume from the Brazilian Caatinga.</title>
        <authorList>
            <person name="Ferreira-Neto J.R.C."/>
            <person name="da Silva M.D."/>
            <person name="Binneck E."/>
            <person name="de Melo N.F."/>
            <person name="da Silva R.H."/>
            <person name="de Melo A.L.T.M."/>
            <person name="Pandolfi V."/>
            <person name="Bustamante F.O."/>
            <person name="Brasileiro-Vidal A.C."/>
            <person name="Benko-Iseppon A.M."/>
        </authorList>
    </citation>
    <scope>NUCLEOTIDE SEQUENCE [LARGE SCALE GENOMIC DNA]</scope>
    <source>
        <tissue evidence="2">Leaves</tissue>
    </source>
</reference>
<accession>A0ABU6UR25</accession>
<dbReference type="Proteomes" id="UP001341840">
    <property type="component" value="Unassembled WGS sequence"/>
</dbReference>
<evidence type="ECO:0000256" key="1">
    <source>
        <dbReference type="SAM" id="MobiDB-lite"/>
    </source>
</evidence>
<dbReference type="EMBL" id="JASCZI010122007">
    <property type="protein sequence ID" value="MED6163509.1"/>
    <property type="molecule type" value="Genomic_DNA"/>
</dbReference>
<gene>
    <name evidence="2" type="ORF">PIB30_080601</name>
</gene>